<evidence type="ECO:0000256" key="1">
    <source>
        <dbReference type="SAM" id="MobiDB-lite"/>
    </source>
</evidence>
<dbReference type="EMBL" id="CAJMWZ010001473">
    <property type="protein sequence ID" value="CAE6436959.1"/>
    <property type="molecule type" value="Genomic_DNA"/>
</dbReference>
<name>A0A8H2XUP4_9AGAM</name>
<organism evidence="2 3">
    <name type="scientific">Rhizoctonia solani</name>
    <dbReference type="NCBI Taxonomy" id="456999"/>
    <lineage>
        <taxon>Eukaryota</taxon>
        <taxon>Fungi</taxon>
        <taxon>Dikarya</taxon>
        <taxon>Basidiomycota</taxon>
        <taxon>Agaricomycotina</taxon>
        <taxon>Agaricomycetes</taxon>
        <taxon>Cantharellales</taxon>
        <taxon>Ceratobasidiaceae</taxon>
        <taxon>Rhizoctonia</taxon>
    </lineage>
</organism>
<dbReference type="Proteomes" id="UP000663850">
    <property type="component" value="Unassembled WGS sequence"/>
</dbReference>
<evidence type="ECO:0008006" key="4">
    <source>
        <dbReference type="Google" id="ProtNLM"/>
    </source>
</evidence>
<evidence type="ECO:0000313" key="2">
    <source>
        <dbReference type="EMBL" id="CAE6436959.1"/>
    </source>
</evidence>
<feature type="region of interest" description="Disordered" evidence="1">
    <location>
        <begin position="294"/>
        <end position="331"/>
    </location>
</feature>
<gene>
    <name evidence="2" type="ORF">RDB_LOCUS25309</name>
</gene>
<reference evidence="2" key="1">
    <citation type="submission" date="2021-01" db="EMBL/GenBank/DDBJ databases">
        <authorList>
            <person name="Kaushik A."/>
        </authorList>
    </citation>
    <scope>NUCLEOTIDE SEQUENCE</scope>
    <source>
        <strain evidence="2">Type strain: AG8-Rh-89/</strain>
    </source>
</reference>
<comment type="caution">
    <text evidence="2">The sequence shown here is derived from an EMBL/GenBank/DDBJ whole genome shotgun (WGS) entry which is preliminary data.</text>
</comment>
<proteinExistence type="predicted"/>
<protein>
    <recommendedName>
        <fullName evidence="4">BTB domain-containing protein</fullName>
    </recommendedName>
</protein>
<dbReference type="AlphaFoldDB" id="A0A8H2XUP4"/>
<accession>A0A8H2XUP4</accession>
<evidence type="ECO:0000313" key="3">
    <source>
        <dbReference type="Proteomes" id="UP000663850"/>
    </source>
</evidence>
<sequence>MPPSTRSPGSGLTSPMSGYSMLSGVVESIVSSRRSQRSSTYSSMVSQTRPPIHPEFTYTDAQVELWTSDSLFMVHEFQINKFSLLAERIQVARQQTPTGSRLKIVSSRKSRDIRNALIVIYTWCEHEIYGEIDSLNYLPPSVTSRRRTPLFDSDTLMSALKIASRYKYPDLRQYAIDELEKSHNLSALCRIQLSSRFSIPEWEISACAELCRRPEPISAEEAAILGMRRFVDISRIREEEQSRRTIRLVNEEVGTHELLNPDGTVLRERFSDTAEYTLRYARLPRCDCRAVRSGRVQSDSSGNESRRETRRHPRAASGQQSSTSRRSNESLPVIPCQIHSIAPRIAAESRALYTQRNELVERLGGVKRIMAGTQKGRPGASVEGSLIETSWISRST</sequence>